<dbReference type="InterPro" id="IPR015942">
    <property type="entry name" value="Asp/Glu/hydantoin_racemase"/>
</dbReference>
<evidence type="ECO:0000256" key="2">
    <source>
        <dbReference type="ARBA" id="ARBA00023235"/>
    </source>
</evidence>
<dbReference type="Pfam" id="PF01177">
    <property type="entry name" value="Asp_Glu_race"/>
    <property type="match status" value="1"/>
</dbReference>
<dbReference type="NCBIfam" id="TIGR00035">
    <property type="entry name" value="asp_race"/>
    <property type="match status" value="1"/>
</dbReference>
<evidence type="ECO:0000256" key="1">
    <source>
        <dbReference type="ARBA" id="ARBA00007847"/>
    </source>
</evidence>
<dbReference type="PANTHER" id="PTHR21198:SF7">
    <property type="entry name" value="ASPARTATE-GLUTAMATE RACEMASE FAMILY"/>
    <property type="match status" value="1"/>
</dbReference>
<comment type="similarity">
    <text evidence="1">Belongs to the aspartate/glutamate racemases family.</text>
</comment>
<dbReference type="GO" id="GO:0047661">
    <property type="term" value="F:amino-acid racemase activity"/>
    <property type="evidence" value="ECO:0007669"/>
    <property type="project" value="InterPro"/>
</dbReference>
<dbReference type="InterPro" id="IPR001920">
    <property type="entry name" value="Asp/Glu_race"/>
</dbReference>
<evidence type="ECO:0008006" key="5">
    <source>
        <dbReference type="Google" id="ProtNLM"/>
    </source>
</evidence>
<gene>
    <name evidence="3" type="ORF">C7B45_06510</name>
</gene>
<dbReference type="EMBL" id="PXYV01000016">
    <property type="protein sequence ID" value="PSR22469.1"/>
    <property type="molecule type" value="Genomic_DNA"/>
</dbReference>
<accession>A0A2T2WJP9</accession>
<sequence>MKTAGVLAGLGPLAGAYFYLRLCELTPAAGDEGHIPVVLASDTTVPSRLDHLQGIGPSPVPGLQAVGRRLIRAGADFVVMPSSTTSYYQNEIQAGLSVPMISMIEEVATTLAQEGYARVGLLGTTPTRTYGVYEEAFARHHLAIVYPDEASQNETMQIIWEVKGHGNFQPGRISTPKTSAPLLDILNRAWSGSTDVILLACTELPVVGRFLLAQRTERPVVSATDILAKATIRYAMAES</sequence>
<comment type="caution">
    <text evidence="3">The sequence shown here is derived from an EMBL/GenBank/DDBJ whole genome shotgun (WGS) entry which is preliminary data.</text>
</comment>
<dbReference type="Proteomes" id="UP000241848">
    <property type="component" value="Unassembled WGS sequence"/>
</dbReference>
<protein>
    <recommendedName>
        <fullName evidence="5">Aspartate racemase</fullName>
    </recommendedName>
</protein>
<dbReference type="PANTHER" id="PTHR21198">
    <property type="entry name" value="GLUTAMATE RACEMASE"/>
    <property type="match status" value="1"/>
</dbReference>
<name>A0A2T2WJP9_9FIRM</name>
<proteinExistence type="inferred from homology"/>
<dbReference type="AlphaFoldDB" id="A0A2T2WJP9"/>
<organism evidence="3 4">
    <name type="scientific">Sulfobacillus acidophilus</name>
    <dbReference type="NCBI Taxonomy" id="53633"/>
    <lineage>
        <taxon>Bacteria</taxon>
        <taxon>Bacillati</taxon>
        <taxon>Bacillota</taxon>
        <taxon>Clostridia</taxon>
        <taxon>Eubacteriales</taxon>
        <taxon>Clostridiales Family XVII. Incertae Sedis</taxon>
        <taxon>Sulfobacillus</taxon>
    </lineage>
</organism>
<dbReference type="Gene3D" id="3.40.50.1860">
    <property type="match status" value="2"/>
</dbReference>
<dbReference type="InterPro" id="IPR004380">
    <property type="entry name" value="Asp_race"/>
</dbReference>
<evidence type="ECO:0000313" key="4">
    <source>
        <dbReference type="Proteomes" id="UP000241848"/>
    </source>
</evidence>
<reference evidence="3 4" key="1">
    <citation type="journal article" date="2014" name="BMC Genomics">
        <title>Comparison of environmental and isolate Sulfobacillus genomes reveals diverse carbon, sulfur, nitrogen, and hydrogen metabolisms.</title>
        <authorList>
            <person name="Justice N.B."/>
            <person name="Norman A."/>
            <person name="Brown C.T."/>
            <person name="Singh A."/>
            <person name="Thomas B.C."/>
            <person name="Banfield J.F."/>
        </authorList>
    </citation>
    <scope>NUCLEOTIDE SEQUENCE [LARGE SCALE GENOMIC DNA]</scope>
    <source>
        <strain evidence="3">AMDSBA3</strain>
    </source>
</reference>
<dbReference type="SUPFAM" id="SSF53681">
    <property type="entry name" value="Aspartate/glutamate racemase"/>
    <property type="match status" value="2"/>
</dbReference>
<keyword evidence="2" id="KW-0413">Isomerase</keyword>
<evidence type="ECO:0000313" key="3">
    <source>
        <dbReference type="EMBL" id="PSR22469.1"/>
    </source>
</evidence>